<feature type="transmembrane region" description="Helical" evidence="8">
    <location>
        <begin position="88"/>
        <end position="110"/>
    </location>
</feature>
<keyword evidence="5 8" id="KW-1133">Transmembrane helix</keyword>
<dbReference type="Proteomes" id="UP000554235">
    <property type="component" value="Unassembled WGS sequence"/>
</dbReference>
<organism evidence="10 11">
    <name type="scientific">Fusarium albosuccineum</name>
    <dbReference type="NCBI Taxonomy" id="1237068"/>
    <lineage>
        <taxon>Eukaryota</taxon>
        <taxon>Fungi</taxon>
        <taxon>Dikarya</taxon>
        <taxon>Ascomycota</taxon>
        <taxon>Pezizomycotina</taxon>
        <taxon>Sordariomycetes</taxon>
        <taxon>Hypocreomycetidae</taxon>
        <taxon>Hypocreales</taxon>
        <taxon>Nectriaceae</taxon>
        <taxon>Fusarium</taxon>
        <taxon>Fusarium decemcellulare species complex</taxon>
    </lineage>
</organism>
<keyword evidence="11" id="KW-1185">Reference proteome</keyword>
<feature type="domain" description="Wax synthase" evidence="9">
    <location>
        <begin position="350"/>
        <end position="438"/>
    </location>
</feature>
<evidence type="ECO:0000256" key="7">
    <source>
        <dbReference type="SAM" id="MobiDB-lite"/>
    </source>
</evidence>
<dbReference type="GO" id="GO:0008374">
    <property type="term" value="F:O-acyltransferase activity"/>
    <property type="evidence" value="ECO:0007669"/>
    <property type="project" value="InterPro"/>
</dbReference>
<sequence>MTTTLLPDLGDIARVEYREAFARAVAEGIKGPLVLPYSLLGPFILPPVYLAIPHTTRPWLYRSRWLIVAFVIVFDLNMIRSMSSMNVACAYASGLMGVWGILSTLNLLVWSHPQLDYARAIKVKTKQQQHMNGAPKDHLNDTNGSSRELRLRRRNQGAVSTTPSDEAGGPQEHKSLEDSGCVWQTFPEHGSFSERLNWTFDLATNFRKIGWSCSISSVPRPDIPDNIRDGDSVSLNNMPVVSRSGYQRSLTQAEFVWKRVRYVAIMYVLLDCGAVFMVKDPFFVYGPDHSLDLPVFLQRLPPRLLLMYREVSTLAGIYAAIEAIFNLHDLFQYYIFSYQYPARGELWQYTSIFGSFTQVFDRGLAGWWGAWWHQTFRLQFVAPAKYLVKQGYLDKTSLLTPIITMYVSFFQSGLLHAAGSISCMRTTMAWRSPVFFLLQPPGIIIQHLLNMAIDAIFPNTPRRLRQAFNLVSSLAWLHLTAPPFVNDIASTGLWLLEPVPISPLRWLGFGHPDDHWWRWNRELFPVWHSDKNWWKSGLQM</sequence>
<evidence type="ECO:0000256" key="2">
    <source>
        <dbReference type="ARBA" id="ARBA00007282"/>
    </source>
</evidence>
<dbReference type="Pfam" id="PF13813">
    <property type="entry name" value="MBOAT_2"/>
    <property type="match status" value="1"/>
</dbReference>
<evidence type="ECO:0000256" key="6">
    <source>
        <dbReference type="ARBA" id="ARBA00023136"/>
    </source>
</evidence>
<gene>
    <name evidence="10" type="ORF">FALBO_12429</name>
</gene>
<dbReference type="EMBL" id="JAADYS010001862">
    <property type="protein sequence ID" value="KAF4460774.1"/>
    <property type="molecule type" value="Genomic_DNA"/>
</dbReference>
<dbReference type="AlphaFoldDB" id="A0A8H4L3W8"/>
<comment type="subcellular location">
    <subcellularLocation>
        <location evidence="1">Membrane</location>
        <topology evidence="1">Multi-pass membrane protein</topology>
    </subcellularLocation>
</comment>
<dbReference type="InterPro" id="IPR044851">
    <property type="entry name" value="Wax_synthase"/>
</dbReference>
<reference evidence="10 11" key="1">
    <citation type="submission" date="2020-01" db="EMBL/GenBank/DDBJ databases">
        <title>Identification and distribution of gene clusters putatively required for synthesis of sphingolipid metabolism inhibitors in phylogenetically diverse species of the filamentous fungus Fusarium.</title>
        <authorList>
            <person name="Kim H.-S."/>
            <person name="Busman M."/>
            <person name="Brown D.W."/>
            <person name="Divon H."/>
            <person name="Uhlig S."/>
            <person name="Proctor R.H."/>
        </authorList>
    </citation>
    <scope>NUCLEOTIDE SEQUENCE [LARGE SCALE GENOMIC DNA]</scope>
    <source>
        <strain evidence="10 11">NRRL 20459</strain>
    </source>
</reference>
<dbReference type="InterPro" id="IPR032805">
    <property type="entry name" value="Wax_synthase_dom"/>
</dbReference>
<evidence type="ECO:0000256" key="1">
    <source>
        <dbReference type="ARBA" id="ARBA00004141"/>
    </source>
</evidence>
<feature type="transmembrane region" description="Helical" evidence="8">
    <location>
        <begin position="33"/>
        <end position="52"/>
    </location>
</feature>
<evidence type="ECO:0000259" key="9">
    <source>
        <dbReference type="Pfam" id="PF13813"/>
    </source>
</evidence>
<dbReference type="PANTHER" id="PTHR31595:SF67">
    <property type="entry name" value="WAX SYNTHASE DOMAIN-CONTAINING PROTEIN"/>
    <property type="match status" value="1"/>
</dbReference>
<evidence type="ECO:0000256" key="3">
    <source>
        <dbReference type="ARBA" id="ARBA00022679"/>
    </source>
</evidence>
<keyword evidence="6 8" id="KW-0472">Membrane</keyword>
<dbReference type="GO" id="GO:0006629">
    <property type="term" value="P:lipid metabolic process"/>
    <property type="evidence" value="ECO:0007669"/>
    <property type="project" value="InterPro"/>
</dbReference>
<evidence type="ECO:0000256" key="5">
    <source>
        <dbReference type="ARBA" id="ARBA00022989"/>
    </source>
</evidence>
<accession>A0A8H4L3W8</accession>
<comment type="caution">
    <text evidence="10">The sequence shown here is derived from an EMBL/GenBank/DDBJ whole genome shotgun (WGS) entry which is preliminary data.</text>
</comment>
<feature type="transmembrane region" description="Helical" evidence="8">
    <location>
        <begin position="58"/>
        <end position="76"/>
    </location>
</feature>
<dbReference type="GO" id="GO:0016020">
    <property type="term" value="C:membrane"/>
    <property type="evidence" value="ECO:0007669"/>
    <property type="project" value="UniProtKB-SubCell"/>
</dbReference>
<feature type="region of interest" description="Disordered" evidence="7">
    <location>
        <begin position="126"/>
        <end position="176"/>
    </location>
</feature>
<evidence type="ECO:0000256" key="8">
    <source>
        <dbReference type="SAM" id="Phobius"/>
    </source>
</evidence>
<dbReference type="PANTHER" id="PTHR31595">
    <property type="entry name" value="LONG-CHAIN-ALCOHOL O-FATTY-ACYLTRANSFERASE 3-RELATED"/>
    <property type="match status" value="1"/>
</dbReference>
<comment type="similarity">
    <text evidence="2">Belongs to the wax synthase family.</text>
</comment>
<keyword evidence="3" id="KW-0808">Transferase</keyword>
<dbReference type="OrthoDB" id="2796277at2759"/>
<evidence type="ECO:0000256" key="4">
    <source>
        <dbReference type="ARBA" id="ARBA00022692"/>
    </source>
</evidence>
<evidence type="ECO:0000313" key="11">
    <source>
        <dbReference type="Proteomes" id="UP000554235"/>
    </source>
</evidence>
<protein>
    <recommendedName>
        <fullName evidence="9">Wax synthase domain-containing protein</fullName>
    </recommendedName>
</protein>
<proteinExistence type="inferred from homology"/>
<keyword evidence="4 8" id="KW-0812">Transmembrane</keyword>
<name>A0A8H4L3W8_9HYPO</name>
<evidence type="ECO:0000313" key="10">
    <source>
        <dbReference type="EMBL" id="KAF4460774.1"/>
    </source>
</evidence>